<keyword evidence="2" id="KW-1185">Reference proteome</keyword>
<evidence type="ECO:0000313" key="1">
    <source>
        <dbReference type="EMBL" id="KAL0563928.1"/>
    </source>
</evidence>
<protein>
    <submittedName>
        <fullName evidence="1">Uncharacterized protein</fullName>
    </submittedName>
</protein>
<gene>
    <name evidence="1" type="ORF">V5O48_018129</name>
</gene>
<proteinExistence type="predicted"/>
<dbReference type="EMBL" id="JBAHYK010003107">
    <property type="protein sequence ID" value="KAL0563928.1"/>
    <property type="molecule type" value="Genomic_DNA"/>
</dbReference>
<organism evidence="1 2">
    <name type="scientific">Marasmius crinis-equi</name>
    <dbReference type="NCBI Taxonomy" id="585013"/>
    <lineage>
        <taxon>Eukaryota</taxon>
        <taxon>Fungi</taxon>
        <taxon>Dikarya</taxon>
        <taxon>Basidiomycota</taxon>
        <taxon>Agaricomycotina</taxon>
        <taxon>Agaricomycetes</taxon>
        <taxon>Agaricomycetidae</taxon>
        <taxon>Agaricales</taxon>
        <taxon>Marasmiineae</taxon>
        <taxon>Marasmiaceae</taxon>
        <taxon>Marasmius</taxon>
    </lineage>
</organism>
<name>A0ABR3EM20_9AGAR</name>
<comment type="caution">
    <text evidence="1">The sequence shown here is derived from an EMBL/GenBank/DDBJ whole genome shotgun (WGS) entry which is preliminary data.</text>
</comment>
<reference evidence="1 2" key="1">
    <citation type="submission" date="2024-02" db="EMBL/GenBank/DDBJ databases">
        <title>A draft genome for the cacao thread blight pathogen Marasmius crinis-equi.</title>
        <authorList>
            <person name="Cohen S.P."/>
            <person name="Baruah I.K."/>
            <person name="Amoako-Attah I."/>
            <person name="Bukari Y."/>
            <person name="Meinhardt L.W."/>
            <person name="Bailey B.A."/>
        </authorList>
    </citation>
    <scope>NUCLEOTIDE SEQUENCE [LARGE SCALE GENOMIC DNA]</scope>
    <source>
        <strain evidence="1 2">GH-76</strain>
    </source>
</reference>
<evidence type="ECO:0000313" key="2">
    <source>
        <dbReference type="Proteomes" id="UP001465976"/>
    </source>
</evidence>
<dbReference type="Proteomes" id="UP001465976">
    <property type="component" value="Unassembled WGS sequence"/>
</dbReference>
<accession>A0ABR3EM20</accession>
<sequence>MPQKIAQREAHYALDDNIFTIIGSRPPSNFPRNIPSPIPLQLLCSNQSYDFLACPNWITPRTPYIGFLPAMDVFRQFWLRPLRYSSDTEIERLSNGKFILGRAVRKAWDMQERNMRKLLVSAAQNTLDLALPYPYTPWPFPRQYGYTKSHASREDVHRQARAAHKAFLPLIASINFHIRIMIHQMQRMTTAHGRTLERHEWLHVLKNHSGITGTWMNYWMDTILEGPVLGGYVDLCTFSCPEFLPVFEAAGMPLVVCWGKNPEDISLACGKEWPPDKQLSRLLLREQQPYNAEETPEPPTSDKVEAGAGVRPKETMAEFFRRRLEQRERCLKIETPIQKQSRESRETHSFEGAVPGNNGARVYEWELDDGCYIRKQVDRNAVEDAWEFYGVHQRRYDSVADEWDCSFTFGNLTPEDDQANHDNKQALVQMFPDDDPPVDAQHDSTVYIGSLHAPTVQIHEPVYFDDTVEDVAHYRLGFVDPSEMTELHTDMPWEKVERMLGFGGPSTPKAALISQKTKGSISRFLMQLMEAKELSDGPPALDLRDPHANVHTDLPFPVQFLNVGDGFYLLQENLHKVQSPAPFILALSSGGTVLEIIRRQWGPGLEIVVERLMQAGIPFRTFIQSHRQLYPHNPEPPPADRKSNIGMEGSIDARVKLGYRDHDHKFDLQDYKVYVRERDAFLSTYRGRAAIMMGGIVARLARDAVNPKDVLDGPTPDVDKEWGKGECFTPGEGMKVYWDDVLTEEEINLVCGVYDVAKGPPNEKGNIVLCQKSWWPKPAAWQSSGLNCGYWSRDAEAWYQTRVDLIWKGQEVKLLTKQDWRGNVKFTRDAVRLKERYDRLAREFLDNQFFE</sequence>